<dbReference type="GO" id="GO:0003677">
    <property type="term" value="F:DNA binding"/>
    <property type="evidence" value="ECO:0007669"/>
    <property type="project" value="InterPro"/>
</dbReference>
<sequence length="879" mass="93617">MTFVPDVKIAIPSIPPEFVVRSELRASLEAARAAEVVLVCAPAGHGKTLLLADWARTSTSADTAWVALDRDDNDPRRLWASVVASVLACAPVPSTSRLHQPPVWRADAQPEFLAELVDALGALPRPIRLVLDDVHELVDADALHGLQILSRNRCPGVQLVLSSRFDPPLSLPRLRLAGRLHEVRAAQLRFSRSEAEALLEGAGLHLEPAEVDLLHRRTGGWAAGLRLAASGAAAASDPDAFLDRFSGDERSVADYLVGEVLSGFPDDVQEFLRLISISEPVPTGLAAELSGRQDAGCLLDRLEHDTALVSSGGRHRDSYRIQQLLRAYLRADLNRHGVERAAELHRVAARWWADRLEPVPALEHAAQGQDLDLLTDLLHRFAVPLIAAGNHGPLRRALATAGAQAVGSDPWLALTSALAHLEAGELITARGDLARARRSWPAHDPAGLAVLRAVAEQFSAAVDTPIASVPVDPVVAAVVTENRELPVEPELEALAHLSRGTAGLGREDLATARAEFEAALHLSRDEGFDYLMMQSLVLLAVVAGSAGDVRTMRTMSGEARAAAAEHGWTDSSWSSAATAMLAYAALMRTETSAAERLAVEALGLSSTASSPQLWSVLRGVHGAAVFDAGGRAAGLAELQQTRAEFGDRPADAQPVAALAMLEFRAALLLGHSTAARTVRGWLADRSGETAELMVMQAWTDAAGGRPEHARSVLRPVLHDGVGAVLAHTLVDAWLLEASLAVAHGDRPAARSALQGALGVAEPLDALRPFLHAGSGVRELLVHQLGTFGAFDGFAEHALTAGRRGAQQRHAMLSERELTVLGLLPSMLSLDEIADDLTVSVNTVKSHVRSIYTKLGVSSRRLAVLTAHEHGLLTTSLRQV</sequence>
<evidence type="ECO:0000313" key="3">
    <source>
        <dbReference type="Proteomes" id="UP000315677"/>
    </source>
</evidence>
<dbReference type="GO" id="GO:0006355">
    <property type="term" value="P:regulation of DNA-templated transcription"/>
    <property type="evidence" value="ECO:0007669"/>
    <property type="project" value="InterPro"/>
</dbReference>
<dbReference type="Pfam" id="PF25873">
    <property type="entry name" value="WHD_MalT"/>
    <property type="match status" value="1"/>
</dbReference>
<organism evidence="2 3">
    <name type="scientific">Pseudonocardia kunmingensis</name>
    <dbReference type="NCBI Taxonomy" id="630975"/>
    <lineage>
        <taxon>Bacteria</taxon>
        <taxon>Bacillati</taxon>
        <taxon>Actinomycetota</taxon>
        <taxon>Actinomycetes</taxon>
        <taxon>Pseudonocardiales</taxon>
        <taxon>Pseudonocardiaceae</taxon>
        <taxon>Pseudonocardia</taxon>
    </lineage>
</organism>
<protein>
    <submittedName>
        <fullName evidence="2">LuxR family maltose regulon positive regulatory protein</fullName>
    </submittedName>
</protein>
<dbReference type="InterPro" id="IPR059106">
    <property type="entry name" value="WHD_MalT"/>
</dbReference>
<dbReference type="OrthoDB" id="134985at2"/>
<feature type="domain" description="HTH luxR-type" evidence="1">
    <location>
        <begin position="805"/>
        <end position="870"/>
    </location>
</feature>
<dbReference type="InterPro" id="IPR036388">
    <property type="entry name" value="WH-like_DNA-bd_sf"/>
</dbReference>
<accession>A0A543DWE5</accession>
<dbReference type="Proteomes" id="UP000315677">
    <property type="component" value="Unassembled WGS sequence"/>
</dbReference>
<dbReference type="Pfam" id="PF00196">
    <property type="entry name" value="GerE"/>
    <property type="match status" value="1"/>
</dbReference>
<dbReference type="Gene3D" id="1.10.10.10">
    <property type="entry name" value="Winged helix-like DNA-binding domain superfamily/Winged helix DNA-binding domain"/>
    <property type="match status" value="1"/>
</dbReference>
<dbReference type="EMBL" id="VFPA01000001">
    <property type="protein sequence ID" value="TQM13635.1"/>
    <property type="molecule type" value="Genomic_DNA"/>
</dbReference>
<comment type="caution">
    <text evidence="2">The sequence shown here is derived from an EMBL/GenBank/DDBJ whole genome shotgun (WGS) entry which is preliminary data.</text>
</comment>
<name>A0A543DWE5_9PSEU</name>
<dbReference type="CDD" id="cd06170">
    <property type="entry name" value="LuxR_C_like"/>
    <property type="match status" value="1"/>
</dbReference>
<dbReference type="RefSeq" id="WP_142047504.1">
    <property type="nucleotide sequence ID" value="NZ_VFPA01000001.1"/>
</dbReference>
<dbReference type="Gene3D" id="3.40.50.300">
    <property type="entry name" value="P-loop containing nucleotide triphosphate hydrolases"/>
    <property type="match status" value="1"/>
</dbReference>
<dbReference type="InterPro" id="IPR011990">
    <property type="entry name" value="TPR-like_helical_dom_sf"/>
</dbReference>
<dbReference type="InterPro" id="IPR016032">
    <property type="entry name" value="Sig_transdc_resp-reg_C-effctor"/>
</dbReference>
<dbReference type="SUPFAM" id="SSF46894">
    <property type="entry name" value="C-terminal effector domain of the bipartite response regulators"/>
    <property type="match status" value="1"/>
</dbReference>
<keyword evidence="3" id="KW-1185">Reference proteome</keyword>
<gene>
    <name evidence="2" type="ORF">FB558_0388</name>
</gene>
<dbReference type="Gene3D" id="1.25.40.10">
    <property type="entry name" value="Tetratricopeptide repeat domain"/>
    <property type="match status" value="1"/>
</dbReference>
<dbReference type="SUPFAM" id="SSF52540">
    <property type="entry name" value="P-loop containing nucleoside triphosphate hydrolases"/>
    <property type="match status" value="1"/>
</dbReference>
<reference evidence="2 3" key="1">
    <citation type="submission" date="2019-06" db="EMBL/GenBank/DDBJ databases">
        <title>Sequencing the genomes of 1000 actinobacteria strains.</title>
        <authorList>
            <person name="Klenk H.-P."/>
        </authorList>
    </citation>
    <scope>NUCLEOTIDE SEQUENCE [LARGE SCALE GENOMIC DNA]</scope>
    <source>
        <strain evidence="2 3">DSM 45301</strain>
    </source>
</reference>
<evidence type="ECO:0000259" key="1">
    <source>
        <dbReference type="PROSITE" id="PS50043"/>
    </source>
</evidence>
<evidence type="ECO:0000313" key="2">
    <source>
        <dbReference type="EMBL" id="TQM13635.1"/>
    </source>
</evidence>
<dbReference type="InterPro" id="IPR027417">
    <property type="entry name" value="P-loop_NTPase"/>
</dbReference>
<dbReference type="InterPro" id="IPR000792">
    <property type="entry name" value="Tscrpt_reg_LuxR_C"/>
</dbReference>
<dbReference type="PROSITE" id="PS50043">
    <property type="entry name" value="HTH_LUXR_2"/>
    <property type="match status" value="1"/>
</dbReference>
<dbReference type="SMART" id="SM00421">
    <property type="entry name" value="HTH_LUXR"/>
    <property type="match status" value="1"/>
</dbReference>
<dbReference type="AlphaFoldDB" id="A0A543DWE5"/>
<proteinExistence type="predicted"/>